<evidence type="ECO:0000313" key="8">
    <source>
        <dbReference type="Proteomes" id="UP001165427"/>
    </source>
</evidence>
<keyword evidence="4" id="KW-0812">Transmembrane</keyword>
<dbReference type="InterPro" id="IPR004090">
    <property type="entry name" value="Chemotax_Me-accpt_rcpt"/>
</dbReference>
<evidence type="ECO:0000259" key="6">
    <source>
        <dbReference type="PROSITE" id="PS50885"/>
    </source>
</evidence>
<dbReference type="PANTHER" id="PTHR32089:SF112">
    <property type="entry name" value="LYSOZYME-LIKE PROTEIN-RELATED"/>
    <property type="match status" value="1"/>
</dbReference>
<dbReference type="GO" id="GO:0006935">
    <property type="term" value="P:chemotaxis"/>
    <property type="evidence" value="ECO:0007669"/>
    <property type="project" value="InterPro"/>
</dbReference>
<dbReference type="RefSeq" id="WP_246901952.1">
    <property type="nucleotide sequence ID" value="NZ_JALJRB010000001.1"/>
</dbReference>
<evidence type="ECO:0000256" key="4">
    <source>
        <dbReference type="SAM" id="Phobius"/>
    </source>
</evidence>
<dbReference type="GO" id="GO:0004888">
    <property type="term" value="F:transmembrane signaling receptor activity"/>
    <property type="evidence" value="ECO:0007669"/>
    <property type="project" value="InterPro"/>
</dbReference>
<dbReference type="Proteomes" id="UP001165427">
    <property type="component" value="Unassembled WGS sequence"/>
</dbReference>
<dbReference type="Pfam" id="PF00015">
    <property type="entry name" value="MCPsignal"/>
    <property type="match status" value="1"/>
</dbReference>
<dbReference type="InterPro" id="IPR004089">
    <property type="entry name" value="MCPsignal_dom"/>
</dbReference>
<dbReference type="SMART" id="SM00283">
    <property type="entry name" value="MA"/>
    <property type="match status" value="1"/>
</dbReference>
<dbReference type="InterPro" id="IPR003660">
    <property type="entry name" value="HAMP_dom"/>
</dbReference>
<dbReference type="AlphaFoldDB" id="A0AA41UHT5"/>
<dbReference type="SUPFAM" id="SSF58104">
    <property type="entry name" value="Methyl-accepting chemotaxis protein (MCP) signaling domain"/>
    <property type="match status" value="1"/>
</dbReference>
<feature type="domain" description="HAMP" evidence="6">
    <location>
        <begin position="359"/>
        <end position="413"/>
    </location>
</feature>
<evidence type="ECO:0000256" key="3">
    <source>
        <dbReference type="PROSITE-ProRule" id="PRU00284"/>
    </source>
</evidence>
<feature type="transmembrane region" description="Helical" evidence="4">
    <location>
        <begin position="12"/>
        <end position="33"/>
    </location>
</feature>
<protein>
    <submittedName>
        <fullName evidence="7">Methyl-accepting chemotaxis protein</fullName>
    </submittedName>
</protein>
<dbReference type="EMBL" id="JALJRB010000001">
    <property type="protein sequence ID" value="MCJ8498957.1"/>
    <property type="molecule type" value="Genomic_DNA"/>
</dbReference>
<proteinExistence type="inferred from homology"/>
<keyword evidence="8" id="KW-1185">Reference proteome</keyword>
<dbReference type="CDD" id="cd06225">
    <property type="entry name" value="HAMP"/>
    <property type="match status" value="1"/>
</dbReference>
<dbReference type="PRINTS" id="PR00260">
    <property type="entry name" value="CHEMTRNSDUCR"/>
</dbReference>
<dbReference type="PROSITE" id="PS50885">
    <property type="entry name" value="HAMP"/>
    <property type="match status" value="1"/>
</dbReference>
<accession>A0AA41UHT5</accession>
<evidence type="ECO:0000313" key="7">
    <source>
        <dbReference type="EMBL" id="MCJ8498957.1"/>
    </source>
</evidence>
<feature type="domain" description="Methyl-accepting transducer" evidence="5">
    <location>
        <begin position="432"/>
        <end position="668"/>
    </location>
</feature>
<keyword evidence="1 3" id="KW-0807">Transducer</keyword>
<evidence type="ECO:0000256" key="2">
    <source>
        <dbReference type="ARBA" id="ARBA00029447"/>
    </source>
</evidence>
<sequence length="704" mass="75120">MKRLSLKGKMIIGSLTLVILVMLISTTVVTVVINGQYKVAADRDIDKAIRIARDDLLTTREKMADDTRQMATVNTMGAKVKFISNYKGRALNDTSENLLREITTDILQIANVGNLWQAAIYDREGDLVAFALRRDAQRHLFAYTVDRNAGTYRHAVAEIGATADRPAWEETDAFTDLPVALQLEGAVPDRETVRFAQMGRDVCLVAYVPVLADDINRQTGDIEQNQYGVAVAVRRLDGAFAERIANLTGLRVNIFNRTGLSAGTMADYKAHTDGGMPEPPAVDRLEDQAVQRAEVALTDDTYFQGSLPLYAGGDRVGVLAVLESRGVVRDNLRQMIQLLLLVSLGCILFILPVTAWLANALIKPIRHVSARLQDIAEGEGDLTSRLEIQNQDEVGDLARWFNAFIEKLQEMIRSVAGNARTISHSSDDFTGLAGRMSAGANDMAANINGVSASAEQMSASLASVAGAMEQTAANVSAMAASVEEMTNTINEIAKNSETARHITEDAVAKANRSSARVGELGTAAREISKVTETITGISEQTNLLALNATIEAARAGDAGKGFAVVANEIKELAKQTAAATLDIKGKIESIQGVSSDAVTDIGAILTIIGNVNDVVGTIATAVEEQSVTAKEIAQNVSRAAEGIQEVNASMADGSNLAQAIATDIAAVNKATEDVSTQSDQVNARAGEMSALADALKGMVSRFKV</sequence>
<comment type="caution">
    <text evidence="7">The sequence shown here is derived from an EMBL/GenBank/DDBJ whole genome shotgun (WGS) entry which is preliminary data.</text>
</comment>
<gene>
    <name evidence="7" type="ORF">MRX98_00110</name>
</gene>
<keyword evidence="4" id="KW-1133">Transmembrane helix</keyword>
<dbReference type="PANTHER" id="PTHR32089">
    <property type="entry name" value="METHYL-ACCEPTING CHEMOTAXIS PROTEIN MCPB"/>
    <property type="match status" value="1"/>
</dbReference>
<reference evidence="7" key="1">
    <citation type="submission" date="2022-04" db="EMBL/GenBank/DDBJ databases">
        <title>Desulfatitalea alkaliphila sp. nov., a novel anaerobic sulfate-reducing bacterium isolated from terrestrial mud volcano, Taman Peninsula, Russia.</title>
        <authorList>
            <person name="Khomyakova M.A."/>
            <person name="Merkel A.Y."/>
            <person name="Slobodkin A.I."/>
        </authorList>
    </citation>
    <scope>NUCLEOTIDE SEQUENCE</scope>
    <source>
        <strain evidence="7">M08but</strain>
    </source>
</reference>
<organism evidence="7 8">
    <name type="scientific">Desulfatitalea alkaliphila</name>
    <dbReference type="NCBI Taxonomy" id="2929485"/>
    <lineage>
        <taxon>Bacteria</taxon>
        <taxon>Pseudomonadati</taxon>
        <taxon>Thermodesulfobacteriota</taxon>
        <taxon>Desulfobacteria</taxon>
        <taxon>Desulfobacterales</taxon>
        <taxon>Desulfosarcinaceae</taxon>
        <taxon>Desulfatitalea</taxon>
    </lineage>
</organism>
<evidence type="ECO:0000256" key="1">
    <source>
        <dbReference type="ARBA" id="ARBA00023224"/>
    </source>
</evidence>
<evidence type="ECO:0000259" key="5">
    <source>
        <dbReference type="PROSITE" id="PS50111"/>
    </source>
</evidence>
<comment type="similarity">
    <text evidence="2">Belongs to the methyl-accepting chemotaxis (MCP) protein family.</text>
</comment>
<dbReference type="SMART" id="SM00304">
    <property type="entry name" value="HAMP"/>
    <property type="match status" value="1"/>
</dbReference>
<feature type="transmembrane region" description="Helical" evidence="4">
    <location>
        <begin position="338"/>
        <end position="362"/>
    </location>
</feature>
<name>A0AA41UHT5_9BACT</name>
<dbReference type="Gene3D" id="1.10.287.950">
    <property type="entry name" value="Methyl-accepting chemotaxis protein"/>
    <property type="match status" value="1"/>
</dbReference>
<dbReference type="GO" id="GO:0007165">
    <property type="term" value="P:signal transduction"/>
    <property type="evidence" value="ECO:0007669"/>
    <property type="project" value="UniProtKB-KW"/>
</dbReference>
<dbReference type="Pfam" id="PF00672">
    <property type="entry name" value="HAMP"/>
    <property type="match status" value="1"/>
</dbReference>
<dbReference type="PROSITE" id="PS50111">
    <property type="entry name" value="CHEMOTAXIS_TRANSDUC_2"/>
    <property type="match status" value="1"/>
</dbReference>
<keyword evidence="4" id="KW-0472">Membrane</keyword>
<dbReference type="GO" id="GO:0016020">
    <property type="term" value="C:membrane"/>
    <property type="evidence" value="ECO:0007669"/>
    <property type="project" value="InterPro"/>
</dbReference>